<gene>
    <name evidence="3" type="ORF">B0T18DRAFT_394008</name>
</gene>
<dbReference type="EMBL" id="JAUKUD010000006">
    <property type="protein sequence ID" value="KAK0741405.1"/>
    <property type="molecule type" value="Genomic_DNA"/>
</dbReference>
<dbReference type="EC" id="2.7.7.48" evidence="1"/>
<comment type="catalytic activity">
    <reaction evidence="1">
        <text>RNA(n) + a ribonucleoside 5'-triphosphate = RNA(n+1) + diphosphate</text>
        <dbReference type="Rhea" id="RHEA:21248"/>
        <dbReference type="Rhea" id="RHEA-COMP:14527"/>
        <dbReference type="Rhea" id="RHEA-COMP:17342"/>
        <dbReference type="ChEBI" id="CHEBI:33019"/>
        <dbReference type="ChEBI" id="CHEBI:61557"/>
        <dbReference type="ChEBI" id="CHEBI:140395"/>
        <dbReference type="EC" id="2.7.7.48"/>
    </reaction>
</comment>
<dbReference type="InterPro" id="IPR057596">
    <property type="entry name" value="RDRP_core"/>
</dbReference>
<reference evidence="3" key="1">
    <citation type="submission" date="2023-06" db="EMBL/GenBank/DDBJ databases">
        <title>Genome-scale phylogeny and comparative genomics of the fungal order Sordariales.</title>
        <authorList>
            <consortium name="Lawrence Berkeley National Laboratory"/>
            <person name="Hensen N."/>
            <person name="Bonometti L."/>
            <person name="Westerberg I."/>
            <person name="Brannstrom I.O."/>
            <person name="Guillou S."/>
            <person name="Cros-Aarteil S."/>
            <person name="Calhoun S."/>
            <person name="Haridas S."/>
            <person name="Kuo A."/>
            <person name="Mondo S."/>
            <person name="Pangilinan J."/>
            <person name="Riley R."/>
            <person name="LaButti K."/>
            <person name="Andreopoulos B."/>
            <person name="Lipzen A."/>
            <person name="Chen C."/>
            <person name="Yanf M."/>
            <person name="Daum C."/>
            <person name="Ng V."/>
            <person name="Clum A."/>
            <person name="Steindorff A."/>
            <person name="Ohm R."/>
            <person name="Martin F."/>
            <person name="Silar P."/>
            <person name="Natvig D."/>
            <person name="Lalanne C."/>
            <person name="Gautier V."/>
            <person name="Ament-velasquez S.L."/>
            <person name="Kruys A."/>
            <person name="Hutchinson M.I."/>
            <person name="Powell A.J."/>
            <person name="Barry K."/>
            <person name="Miller A.N."/>
            <person name="Grigoriev I.V."/>
            <person name="Debuchy R."/>
            <person name="Gladieux P."/>
            <person name="Thoren M.H."/>
            <person name="Johannesson H."/>
        </authorList>
    </citation>
    <scope>NUCLEOTIDE SEQUENCE</scope>
    <source>
        <strain evidence="3">SMH3187-1</strain>
    </source>
</reference>
<dbReference type="Pfam" id="PF05183">
    <property type="entry name" value="RdRP"/>
    <property type="match status" value="2"/>
</dbReference>
<dbReference type="GO" id="GO:0030422">
    <property type="term" value="P:siRNA processing"/>
    <property type="evidence" value="ECO:0007669"/>
    <property type="project" value="TreeGrafter"/>
</dbReference>
<comment type="caution">
    <text evidence="3">The sequence shown here is derived from an EMBL/GenBank/DDBJ whole genome shotgun (WGS) entry which is preliminary data.</text>
</comment>
<feature type="domain" description="RDRP core" evidence="2">
    <location>
        <begin position="277"/>
        <end position="426"/>
    </location>
</feature>
<proteinExistence type="inferred from homology"/>
<feature type="domain" description="RDRP core" evidence="2">
    <location>
        <begin position="100"/>
        <end position="216"/>
    </location>
</feature>
<evidence type="ECO:0000313" key="3">
    <source>
        <dbReference type="EMBL" id="KAK0741405.1"/>
    </source>
</evidence>
<organism evidence="3 4">
    <name type="scientific">Schizothecium vesticola</name>
    <dbReference type="NCBI Taxonomy" id="314040"/>
    <lineage>
        <taxon>Eukaryota</taxon>
        <taxon>Fungi</taxon>
        <taxon>Dikarya</taxon>
        <taxon>Ascomycota</taxon>
        <taxon>Pezizomycotina</taxon>
        <taxon>Sordariomycetes</taxon>
        <taxon>Sordariomycetidae</taxon>
        <taxon>Sordariales</taxon>
        <taxon>Schizotheciaceae</taxon>
        <taxon>Schizothecium</taxon>
    </lineage>
</organism>
<protein>
    <recommendedName>
        <fullName evidence="1">RNA-dependent RNA polymerase</fullName>
        <ecNumber evidence="1">2.7.7.48</ecNumber>
    </recommendedName>
</protein>
<keyword evidence="1" id="KW-0694">RNA-binding</keyword>
<name>A0AA40K0G4_9PEZI</name>
<keyword evidence="1" id="KW-0696">RNA-directed RNA polymerase</keyword>
<evidence type="ECO:0000313" key="4">
    <source>
        <dbReference type="Proteomes" id="UP001172155"/>
    </source>
</evidence>
<keyword evidence="1" id="KW-0808">Transferase</keyword>
<evidence type="ECO:0000256" key="1">
    <source>
        <dbReference type="RuleBase" id="RU363098"/>
    </source>
</evidence>
<dbReference type="AlphaFoldDB" id="A0AA40K0G4"/>
<dbReference type="GO" id="GO:0003968">
    <property type="term" value="F:RNA-directed RNA polymerase activity"/>
    <property type="evidence" value="ECO:0007669"/>
    <property type="project" value="UniProtKB-KW"/>
</dbReference>
<dbReference type="PANTHER" id="PTHR23079:SF55">
    <property type="entry name" value="RNA-DIRECTED RNA POLYMERASE"/>
    <property type="match status" value="1"/>
</dbReference>
<dbReference type="InterPro" id="IPR007855">
    <property type="entry name" value="RDRP"/>
</dbReference>
<accession>A0AA40K0G4</accession>
<dbReference type="Proteomes" id="UP001172155">
    <property type="component" value="Unassembled WGS sequence"/>
</dbReference>
<dbReference type="PANTHER" id="PTHR23079">
    <property type="entry name" value="RNA-DEPENDENT RNA POLYMERASE"/>
    <property type="match status" value="1"/>
</dbReference>
<dbReference type="GO" id="GO:0031380">
    <property type="term" value="C:nuclear RNA-directed RNA polymerase complex"/>
    <property type="evidence" value="ECO:0007669"/>
    <property type="project" value="TreeGrafter"/>
</dbReference>
<dbReference type="GO" id="GO:0003723">
    <property type="term" value="F:RNA binding"/>
    <property type="evidence" value="ECO:0007669"/>
    <property type="project" value="UniProtKB-KW"/>
</dbReference>
<comment type="similarity">
    <text evidence="1">Belongs to the RdRP family.</text>
</comment>
<keyword evidence="1" id="KW-0548">Nucleotidyltransferase</keyword>
<evidence type="ECO:0000259" key="2">
    <source>
        <dbReference type="Pfam" id="PF05183"/>
    </source>
</evidence>
<sequence>MTQQPKKTKISNYQAILQPAVSLDDHNWSYTLPDLPSPQDTNRLGLVKAISLKTDGTTHTITLQLQPVSSNRALRGDPLDKFILAPSPTSTRAPCATQPPVSSLLRAGITLQDVHYNFYGHSNSQLKSRTCFLYAASKDVIRSKVDALGEFGKMKTVQKKAKRIGLLFSSADVAKTVDPKWCENIPDVETKDYVFTDGCGLIAPALARELAKGAKIVFRNQKRRGPAAEDAEVDEEVCWGDDYSFSVVGSPKVVTPRICPQARRKTDKSSHTPLAISTMKETLLRKQQDHFKFLASARNDALLAFRFLAYVNRFDLAERVILESLDAVRPSVQSLIRAEHNKMINNRDEQKCRILIPQSRFLFGVCDAWGVLDEGECHVRITHESKGLPLTLMNYDVAVTRNPCLHPGDLQKFKAVQKDELSHLVDFFISWDKDIVPSTVSEAAEYPGGKEPVSFRGINDDDRLVYFAKFTSSSLGRAKNLYLDWARVNGPMSPECQQLNRLFRTRVDANRIRIPQHLGSAPKTPPNCPAFILDELHEAAKKSQSDLYCGDYTPETIEVLLSRQDLLVSKFELIQLTWRWCCENSSALEDFVHFFDFTLLNAEQKHSHKARIGGFMEAAAKAMELFHRKLIAYRVDERLTLGIYVPTKLEKARESRVDDHVRLLAFPHSQGEETTSRLVLPTKKNYQLYYDDSSFQLRYRNVEGVGDQRRVRPTTLDDGTNFDFVSSVALNKFSSRLMRHVGREIYVISNRDTNSLRNLDLWNQNIDTWDVIPLFEQNAKEYTVATLGDVDWATQPEFIRQIVRRELLVTLLTLDTKEQCLEVFSFLLDHGEKELLIRCFDYLLSSFAQQIASTVEPATVVYEMLRLVTKCPVLAISFNRLESWSCLTDEVSDMLRSNAEILLNAVIQAANTVGAAVIAPFQTILARITILPISTCGRLVELIALGGPSSEKASV</sequence>
<keyword evidence="4" id="KW-1185">Reference proteome</keyword>